<dbReference type="VEuPathDB" id="FungiDB:CLCR_03713"/>
<proteinExistence type="predicted"/>
<feature type="region of interest" description="Disordered" evidence="1">
    <location>
        <begin position="59"/>
        <end position="84"/>
    </location>
</feature>
<comment type="caution">
    <text evidence="2">The sequence shown here is derived from an EMBL/GenBank/DDBJ whole genome shotgun (WGS) entry which is preliminary data.</text>
</comment>
<protein>
    <submittedName>
        <fullName evidence="2">Uncharacterized protein</fullName>
    </submittedName>
</protein>
<accession>A0A1C1CH72</accession>
<name>A0A1C1CH72_9EURO</name>
<dbReference type="EMBL" id="LGRB01000013">
    <property type="protein sequence ID" value="OCT47848.1"/>
    <property type="molecule type" value="Genomic_DNA"/>
</dbReference>
<gene>
    <name evidence="2" type="ORF">CLCR_03713</name>
</gene>
<sequence length="114" mass="12433">MVTLCLVGRIPLRGESAMSVDPQVDTHYGVQPRSIFLLGRPASCKLEITLLTHITPYPTHQDQAATPRPKTLGKGGSYPSRLSDTPALGNSSTWLVASWPRCLVEEYLAQDDAN</sequence>
<dbReference type="Proteomes" id="UP000094526">
    <property type="component" value="Unassembled WGS sequence"/>
</dbReference>
<evidence type="ECO:0000256" key="1">
    <source>
        <dbReference type="SAM" id="MobiDB-lite"/>
    </source>
</evidence>
<reference evidence="3" key="1">
    <citation type="submission" date="2015-07" db="EMBL/GenBank/DDBJ databases">
        <authorList>
            <person name="Teixeira M.M."/>
            <person name="Souza R.C."/>
            <person name="Almeida L.G."/>
            <person name="Vicente V.A."/>
            <person name="de Hoog S."/>
            <person name="Bocca A.L."/>
            <person name="de Almeida S.R."/>
            <person name="Vasconcelos A.T."/>
            <person name="Felipe M.S."/>
        </authorList>
    </citation>
    <scope>NUCLEOTIDE SEQUENCE [LARGE SCALE GENOMIC DNA]</scope>
    <source>
        <strain evidence="3">KSF</strain>
    </source>
</reference>
<organism evidence="2 3">
    <name type="scientific">Cladophialophora carrionii</name>
    <dbReference type="NCBI Taxonomy" id="86049"/>
    <lineage>
        <taxon>Eukaryota</taxon>
        <taxon>Fungi</taxon>
        <taxon>Dikarya</taxon>
        <taxon>Ascomycota</taxon>
        <taxon>Pezizomycotina</taxon>
        <taxon>Eurotiomycetes</taxon>
        <taxon>Chaetothyriomycetidae</taxon>
        <taxon>Chaetothyriales</taxon>
        <taxon>Herpotrichiellaceae</taxon>
        <taxon>Cladophialophora</taxon>
    </lineage>
</organism>
<evidence type="ECO:0000313" key="2">
    <source>
        <dbReference type="EMBL" id="OCT47848.1"/>
    </source>
</evidence>
<keyword evidence="3" id="KW-1185">Reference proteome</keyword>
<evidence type="ECO:0000313" key="3">
    <source>
        <dbReference type="Proteomes" id="UP000094526"/>
    </source>
</evidence>
<dbReference type="AlphaFoldDB" id="A0A1C1CH72"/>